<protein>
    <submittedName>
        <fullName evidence="1">Uncharacterized protein</fullName>
    </submittedName>
</protein>
<reference evidence="1" key="1">
    <citation type="journal article" date="2023" name="Mol. Biol. Evol.">
        <title>Third-Generation Sequencing Reveals the Adaptive Role of the Epigenome in Three Deep-Sea Polychaetes.</title>
        <authorList>
            <person name="Perez M."/>
            <person name="Aroh O."/>
            <person name="Sun Y."/>
            <person name="Lan Y."/>
            <person name="Juniper S.K."/>
            <person name="Young C.R."/>
            <person name="Angers B."/>
            <person name="Qian P.Y."/>
        </authorList>
    </citation>
    <scope>NUCLEOTIDE SEQUENCE</scope>
    <source>
        <strain evidence="1">P08H-3</strain>
    </source>
</reference>
<keyword evidence="2" id="KW-1185">Reference proteome</keyword>
<dbReference type="SUPFAM" id="SSF53850">
    <property type="entry name" value="Periplasmic binding protein-like II"/>
    <property type="match status" value="1"/>
</dbReference>
<evidence type="ECO:0000313" key="2">
    <source>
        <dbReference type="Proteomes" id="UP001208570"/>
    </source>
</evidence>
<dbReference type="Gene3D" id="3.40.190.10">
    <property type="entry name" value="Periplasmic binding protein-like II"/>
    <property type="match status" value="1"/>
</dbReference>
<accession>A0AAD9J3B8</accession>
<sequence length="282" mass="32517">MESNKKLRLITYLSPDIPLGLYQAYQHYLDEVLHCQSYLMVESRWSGPSSDRPNPFTDNDADIGFICSTSYLRLIELENNKHVELLPVAPIHIHEKSNLRPVYFSDVIIRKEKAELYKTFHDLKGHRWVYNQEQSLSGNCAVLAELKKMGFNATFFGDIQHSGSHHNSIMMVTKGTADAAAVDSNVLAQWLQDHPEGKDELHILTSLGPLPIQPVVINSRLPEELKNSLKEAFLSMNKSAKWREELAKYKVWGFKPSDHTLYNKQKEIMEIMKDQKLRPTYY</sequence>
<dbReference type="PANTHER" id="PTHR35841:SF1">
    <property type="entry name" value="PHOSPHONATES-BINDING PERIPLASMIC PROTEIN"/>
    <property type="match status" value="1"/>
</dbReference>
<dbReference type="PANTHER" id="PTHR35841">
    <property type="entry name" value="PHOSPHONATES-BINDING PERIPLASMIC PROTEIN"/>
    <property type="match status" value="1"/>
</dbReference>
<dbReference type="EMBL" id="JAODUP010000689">
    <property type="protein sequence ID" value="KAK2145303.1"/>
    <property type="molecule type" value="Genomic_DNA"/>
</dbReference>
<dbReference type="AlphaFoldDB" id="A0AAD9J3B8"/>
<proteinExistence type="predicted"/>
<dbReference type="Proteomes" id="UP001208570">
    <property type="component" value="Unassembled WGS sequence"/>
</dbReference>
<gene>
    <name evidence="1" type="ORF">LSH36_689g01027</name>
</gene>
<organism evidence="1 2">
    <name type="scientific">Paralvinella palmiformis</name>
    <dbReference type="NCBI Taxonomy" id="53620"/>
    <lineage>
        <taxon>Eukaryota</taxon>
        <taxon>Metazoa</taxon>
        <taxon>Spiralia</taxon>
        <taxon>Lophotrochozoa</taxon>
        <taxon>Annelida</taxon>
        <taxon>Polychaeta</taxon>
        <taxon>Sedentaria</taxon>
        <taxon>Canalipalpata</taxon>
        <taxon>Terebellida</taxon>
        <taxon>Terebelliformia</taxon>
        <taxon>Alvinellidae</taxon>
        <taxon>Paralvinella</taxon>
    </lineage>
</organism>
<comment type="caution">
    <text evidence="1">The sequence shown here is derived from an EMBL/GenBank/DDBJ whole genome shotgun (WGS) entry which is preliminary data.</text>
</comment>
<dbReference type="Pfam" id="PF12974">
    <property type="entry name" value="Phosphonate-bd"/>
    <property type="match status" value="1"/>
</dbReference>
<evidence type="ECO:0000313" key="1">
    <source>
        <dbReference type="EMBL" id="KAK2145303.1"/>
    </source>
</evidence>
<name>A0AAD9J3B8_9ANNE</name>